<dbReference type="EMBL" id="FNBK01000002">
    <property type="protein sequence ID" value="SDE91261.1"/>
    <property type="molecule type" value="Genomic_DNA"/>
</dbReference>
<organism evidence="3 4">
    <name type="scientific">Halorientalis regularis</name>
    <dbReference type="NCBI Taxonomy" id="660518"/>
    <lineage>
        <taxon>Archaea</taxon>
        <taxon>Methanobacteriati</taxon>
        <taxon>Methanobacteriota</taxon>
        <taxon>Stenosarchaea group</taxon>
        <taxon>Halobacteria</taxon>
        <taxon>Halobacteriales</taxon>
        <taxon>Haloarculaceae</taxon>
        <taxon>Halorientalis</taxon>
    </lineage>
</organism>
<evidence type="ECO:0008006" key="5">
    <source>
        <dbReference type="Google" id="ProtNLM"/>
    </source>
</evidence>
<protein>
    <recommendedName>
        <fullName evidence="5">GATase domain protein</fullName>
    </recommendedName>
</protein>
<keyword evidence="4" id="KW-1185">Reference proteome</keyword>
<dbReference type="RefSeq" id="WP_175452765.1">
    <property type="nucleotide sequence ID" value="NZ_FNBK01000002.1"/>
</dbReference>
<evidence type="ECO:0000313" key="3">
    <source>
        <dbReference type="EMBL" id="SDE91261.1"/>
    </source>
</evidence>
<dbReference type="OrthoDB" id="239338at2157"/>
<evidence type="ECO:0000313" key="4">
    <source>
        <dbReference type="Proteomes" id="UP000199076"/>
    </source>
</evidence>
<feature type="compositionally biased region" description="Polar residues" evidence="1">
    <location>
        <begin position="356"/>
        <end position="368"/>
    </location>
</feature>
<feature type="region of interest" description="Disordered" evidence="1">
    <location>
        <begin position="318"/>
        <end position="368"/>
    </location>
</feature>
<dbReference type="AlphaFoldDB" id="A0A1G7GT33"/>
<feature type="compositionally biased region" description="Gly residues" evidence="1">
    <location>
        <begin position="332"/>
        <end position="343"/>
    </location>
</feature>
<reference evidence="4" key="1">
    <citation type="submission" date="2016-10" db="EMBL/GenBank/DDBJ databases">
        <authorList>
            <person name="Varghese N."/>
            <person name="Submissions S."/>
        </authorList>
    </citation>
    <scope>NUCLEOTIDE SEQUENCE [LARGE SCALE GENOMIC DNA]</scope>
    <source>
        <strain evidence="4">IBRC-M 10760</strain>
    </source>
</reference>
<name>A0A1G7GT33_9EURY</name>
<dbReference type="STRING" id="660518.SAMN05216218_102172"/>
<dbReference type="Proteomes" id="UP000199076">
    <property type="component" value="Unassembled WGS sequence"/>
</dbReference>
<evidence type="ECO:0000256" key="1">
    <source>
        <dbReference type="SAM" id="MobiDB-lite"/>
    </source>
</evidence>
<keyword evidence="2" id="KW-0812">Transmembrane</keyword>
<gene>
    <name evidence="3" type="ORF">SAMN05216218_102172</name>
</gene>
<evidence type="ECO:0000256" key="2">
    <source>
        <dbReference type="SAM" id="Phobius"/>
    </source>
</evidence>
<proteinExistence type="predicted"/>
<keyword evidence="2" id="KW-0472">Membrane</keyword>
<keyword evidence="2" id="KW-1133">Transmembrane helix</keyword>
<accession>A0A1G7GT33</accession>
<feature type="transmembrane region" description="Helical" evidence="2">
    <location>
        <begin position="12"/>
        <end position="31"/>
    </location>
</feature>
<sequence length="368" mass="36501">MARTDLLKGVGVFAVVVVVIVAATVATGTLLSDSSTDASVDAPAYDDQLLPTAVDDGGSVGTPEGDATKTVVIDKSHGNALSESEMQPLVDALVRDGHNVRFYTGGSGGTGGFSGGISSGSSGLNATLRSADAFVVANPASTYTAGEINGIDAFAEAGGRVLMLADPVNPSSGGQSISIPNPLGGTTGSTVTPGQPTNLAANFGVSFGAGYLFDMTDNANNFQRIYAQPSGDSSLTEGVDRLVFDDATPLATSSDSTAVVESQDAQLSSTRRGSTYTVAAKTGNVVTVGDTNFLEPASATVADNDVFLTNLADFLVSGDKEPGAPEAAGPSTGTGSGSGGFGGPPQPGTTPTVPGNDTSFPTGNGTSP</sequence>